<organism evidence="6">
    <name type="scientific">Corethron hystrix</name>
    <dbReference type="NCBI Taxonomy" id="216773"/>
    <lineage>
        <taxon>Eukaryota</taxon>
        <taxon>Sar</taxon>
        <taxon>Stramenopiles</taxon>
        <taxon>Ochrophyta</taxon>
        <taxon>Bacillariophyta</taxon>
        <taxon>Coscinodiscophyceae</taxon>
        <taxon>Corethrophycidae</taxon>
        <taxon>Corethrales</taxon>
        <taxon>Corethraceae</taxon>
        <taxon>Corethron</taxon>
    </lineage>
</organism>
<evidence type="ECO:0000256" key="4">
    <source>
        <dbReference type="PROSITE-ProRule" id="PRU00035"/>
    </source>
</evidence>
<dbReference type="AlphaFoldDB" id="A0A7S1B7E7"/>
<proteinExistence type="predicted"/>
<dbReference type="GO" id="GO:0010484">
    <property type="term" value="F:histone H3 acetyltransferase activity"/>
    <property type="evidence" value="ECO:0007669"/>
    <property type="project" value="TreeGrafter"/>
</dbReference>
<protein>
    <recommendedName>
        <fullName evidence="5">Bromo domain-containing protein</fullName>
    </recommendedName>
</protein>
<dbReference type="SUPFAM" id="SSF47370">
    <property type="entry name" value="Bromodomain"/>
    <property type="match status" value="1"/>
</dbReference>
<dbReference type="PROSITE" id="PS00633">
    <property type="entry name" value="BROMODOMAIN_1"/>
    <property type="match status" value="1"/>
</dbReference>
<accession>A0A7S1B7E7</accession>
<name>A0A7S1B7E7_9STRA</name>
<keyword evidence="2 4" id="KW-0103">Bromodomain</keyword>
<dbReference type="Gene3D" id="1.20.920.10">
    <property type="entry name" value="Bromodomain-like"/>
    <property type="match status" value="1"/>
</dbReference>
<dbReference type="InterPro" id="IPR036427">
    <property type="entry name" value="Bromodomain-like_sf"/>
</dbReference>
<keyword evidence="1" id="KW-0808">Transferase</keyword>
<dbReference type="InterPro" id="IPR037800">
    <property type="entry name" value="GCN5"/>
</dbReference>
<evidence type="ECO:0000256" key="2">
    <source>
        <dbReference type="ARBA" id="ARBA00023117"/>
    </source>
</evidence>
<gene>
    <name evidence="6" type="ORF">CHYS00102_LOCUS4753</name>
</gene>
<dbReference type="GO" id="GO:0000123">
    <property type="term" value="C:histone acetyltransferase complex"/>
    <property type="evidence" value="ECO:0007669"/>
    <property type="project" value="TreeGrafter"/>
</dbReference>
<dbReference type="GO" id="GO:0045944">
    <property type="term" value="P:positive regulation of transcription by RNA polymerase II"/>
    <property type="evidence" value="ECO:0007669"/>
    <property type="project" value="TreeGrafter"/>
</dbReference>
<dbReference type="PANTHER" id="PTHR45750:SF3">
    <property type="entry name" value="HISTONE ACETYLTRANSFERASE"/>
    <property type="match status" value="1"/>
</dbReference>
<dbReference type="InterPro" id="IPR018359">
    <property type="entry name" value="Bromodomain_CS"/>
</dbReference>
<dbReference type="PRINTS" id="PR00503">
    <property type="entry name" value="BROMODOMAIN"/>
</dbReference>
<sequence>MPKGRYLGLIKDYDGGTMMECYVHPSVDFARVPEMLRYQRAFLEDRLRRISRSHVVYPPLRDAATYLAGASRGQEAAARLLQIPGVKEANWTLADLVASLGANRDADRARTSLRTELLQVVRKIEDQNFAWPFRQPVDTSEVPDYLEIIKDPIDLFTIDKRIRKGEFYKNREMLRTDLVRMALNCKEYNDPNSTYYECAVNLEKYLATVFT</sequence>
<dbReference type="SMART" id="SM00297">
    <property type="entry name" value="BROMO"/>
    <property type="match status" value="1"/>
</dbReference>
<evidence type="ECO:0000259" key="5">
    <source>
        <dbReference type="PROSITE" id="PS50014"/>
    </source>
</evidence>
<evidence type="ECO:0000256" key="3">
    <source>
        <dbReference type="ARBA" id="ARBA00023315"/>
    </source>
</evidence>
<feature type="domain" description="Bromo" evidence="5">
    <location>
        <begin position="125"/>
        <end position="196"/>
    </location>
</feature>
<dbReference type="InterPro" id="IPR001487">
    <property type="entry name" value="Bromodomain"/>
</dbReference>
<dbReference type="PANTHER" id="PTHR45750">
    <property type="entry name" value="GH11602P"/>
    <property type="match status" value="1"/>
</dbReference>
<dbReference type="Pfam" id="PF00439">
    <property type="entry name" value="Bromodomain"/>
    <property type="match status" value="1"/>
</dbReference>
<dbReference type="EMBL" id="HBFR01006615">
    <property type="protein sequence ID" value="CAD8877569.1"/>
    <property type="molecule type" value="Transcribed_RNA"/>
</dbReference>
<dbReference type="PROSITE" id="PS50014">
    <property type="entry name" value="BROMODOMAIN_2"/>
    <property type="match status" value="1"/>
</dbReference>
<evidence type="ECO:0000313" key="6">
    <source>
        <dbReference type="EMBL" id="CAD8877569.1"/>
    </source>
</evidence>
<keyword evidence="3" id="KW-0012">Acyltransferase</keyword>
<evidence type="ECO:0000256" key="1">
    <source>
        <dbReference type="ARBA" id="ARBA00022679"/>
    </source>
</evidence>
<reference evidence="6" key="1">
    <citation type="submission" date="2021-01" db="EMBL/GenBank/DDBJ databases">
        <authorList>
            <person name="Corre E."/>
            <person name="Pelletier E."/>
            <person name="Niang G."/>
            <person name="Scheremetjew M."/>
            <person name="Finn R."/>
            <person name="Kale V."/>
            <person name="Holt S."/>
            <person name="Cochrane G."/>
            <person name="Meng A."/>
            <person name="Brown T."/>
            <person name="Cohen L."/>
        </authorList>
    </citation>
    <scope>NUCLEOTIDE SEQUENCE</scope>
    <source>
        <strain evidence="6">308</strain>
    </source>
</reference>